<dbReference type="WBParaSite" id="SPAL_0001370300.1">
    <property type="protein sequence ID" value="SPAL_0001370300.1"/>
    <property type="gene ID" value="SPAL_0001370300"/>
</dbReference>
<name>A0A0N5C6Y8_STREA</name>
<evidence type="ECO:0000256" key="1">
    <source>
        <dbReference type="ARBA" id="ARBA00022441"/>
    </source>
</evidence>
<dbReference type="InterPro" id="IPR051746">
    <property type="entry name" value="Kelch_domain_containing_8"/>
</dbReference>
<accession>A0A0N5C6Y8</accession>
<evidence type="ECO:0000256" key="2">
    <source>
        <dbReference type="ARBA" id="ARBA00022737"/>
    </source>
</evidence>
<keyword evidence="3" id="KW-1185">Reference proteome</keyword>
<dbReference type="AlphaFoldDB" id="A0A0N5C6Y8"/>
<evidence type="ECO:0000313" key="4">
    <source>
        <dbReference type="WBParaSite" id="SPAL_0001370300.1"/>
    </source>
</evidence>
<organism evidence="3 4">
    <name type="scientific">Strongyloides papillosus</name>
    <name type="common">Intestinal threadworm</name>
    <dbReference type="NCBI Taxonomy" id="174720"/>
    <lineage>
        <taxon>Eukaryota</taxon>
        <taxon>Metazoa</taxon>
        <taxon>Ecdysozoa</taxon>
        <taxon>Nematoda</taxon>
        <taxon>Chromadorea</taxon>
        <taxon>Rhabditida</taxon>
        <taxon>Tylenchina</taxon>
        <taxon>Panagrolaimomorpha</taxon>
        <taxon>Strongyloidoidea</taxon>
        <taxon>Strongyloididae</taxon>
        <taxon>Strongyloides</taxon>
    </lineage>
</organism>
<dbReference type="PANTHER" id="PTHR46260:SF3">
    <property type="entry name" value="RING-TYPE DOMAIN-CONTAINING PROTEIN"/>
    <property type="match status" value="1"/>
</dbReference>
<dbReference type="InterPro" id="IPR011043">
    <property type="entry name" value="Gal_Oxase/kelch_b-propeller"/>
</dbReference>
<reference evidence="4" key="1">
    <citation type="submission" date="2017-02" db="UniProtKB">
        <authorList>
            <consortium name="WormBaseParasite"/>
        </authorList>
    </citation>
    <scope>IDENTIFICATION</scope>
</reference>
<dbReference type="STRING" id="174720.A0A0N5C6Y8"/>
<proteinExistence type="predicted"/>
<dbReference type="Gene3D" id="1.25.40.420">
    <property type="match status" value="1"/>
</dbReference>
<dbReference type="InterPro" id="IPR006652">
    <property type="entry name" value="Kelch_1"/>
</dbReference>
<dbReference type="Proteomes" id="UP000046392">
    <property type="component" value="Unplaced"/>
</dbReference>
<dbReference type="SMART" id="SM00612">
    <property type="entry name" value="Kelch"/>
    <property type="match status" value="3"/>
</dbReference>
<dbReference type="Gene3D" id="2.120.10.80">
    <property type="entry name" value="Kelch-type beta propeller"/>
    <property type="match status" value="2"/>
</dbReference>
<protein>
    <submittedName>
        <fullName evidence="4">BACK domain-containing protein</fullName>
    </submittedName>
</protein>
<dbReference type="SUPFAM" id="SSF50965">
    <property type="entry name" value="Galactose oxidase, central domain"/>
    <property type="match status" value="1"/>
</dbReference>
<dbReference type="InterPro" id="IPR015915">
    <property type="entry name" value="Kelch-typ_b-propeller"/>
</dbReference>
<sequence length="418" mass="47864">MSFTELQILFRKLALKEDLQESLLEIALRWAKHDADRRKFNWVNIVSLLNWEKISAKYIQEKILTKDDIYDCDVIASYIFDKLTLMSDVKDDINTDLEATVREQIDSIINDSWSTVVTRVSQKQTPIVNNVLKNGECFSRALMFGGSKRKKDIYVFDSETHTIEKVGETEQYLQHHRCERVSNHAYIFGGYDKLMEGQVSSAFLKYDISNKTITTLPYKMAAPRFSFASCIIDNTIYAFGGKQGSRTVAVTEKFSLEKMRWFKGKGTETVKDHGFDAIVAKNAIYLTPGGLSALIRRYDPREGKIKQLGKIPTGRYLSTSCRNGDSIYVCGGYSNVSRNECHLYDLRNNCWKTLPSLPIPIYGARSLFYNNSLYVLGGAIDEIKGTNRIQMLDIPNNKWSILDVRLQFFNDSFSLITY</sequence>
<dbReference type="PANTHER" id="PTHR46260">
    <property type="entry name" value="RING-TYPE DOMAIN-CONTAINING PROTEIN"/>
    <property type="match status" value="1"/>
</dbReference>
<keyword evidence="1" id="KW-0880">Kelch repeat</keyword>
<dbReference type="Pfam" id="PF01344">
    <property type="entry name" value="Kelch_1"/>
    <property type="match status" value="1"/>
</dbReference>
<evidence type="ECO:0000313" key="3">
    <source>
        <dbReference type="Proteomes" id="UP000046392"/>
    </source>
</evidence>
<keyword evidence="2" id="KW-0677">Repeat</keyword>
<dbReference type="Pfam" id="PF24681">
    <property type="entry name" value="Kelch_KLHDC2_KLHL20_DRC7"/>
    <property type="match status" value="1"/>
</dbReference>